<evidence type="ECO:0000256" key="5">
    <source>
        <dbReference type="PROSITE-ProRule" id="PRU00169"/>
    </source>
</evidence>
<evidence type="ECO:0000256" key="4">
    <source>
        <dbReference type="ARBA" id="ARBA00023163"/>
    </source>
</evidence>
<dbReference type="InterPro" id="IPR058245">
    <property type="entry name" value="NreC/VraR/RcsB-like_REC"/>
</dbReference>
<dbReference type="PROSITE" id="PS00622">
    <property type="entry name" value="HTH_LUXR_1"/>
    <property type="match status" value="1"/>
</dbReference>
<dbReference type="InterPro" id="IPR011006">
    <property type="entry name" value="CheY-like_superfamily"/>
</dbReference>
<evidence type="ECO:0000256" key="3">
    <source>
        <dbReference type="ARBA" id="ARBA00023125"/>
    </source>
</evidence>
<dbReference type="Pfam" id="PF00196">
    <property type="entry name" value="GerE"/>
    <property type="match status" value="1"/>
</dbReference>
<dbReference type="PANTHER" id="PTHR43214">
    <property type="entry name" value="TWO-COMPONENT RESPONSE REGULATOR"/>
    <property type="match status" value="1"/>
</dbReference>
<dbReference type="GO" id="GO:0006355">
    <property type="term" value="P:regulation of DNA-templated transcription"/>
    <property type="evidence" value="ECO:0007669"/>
    <property type="project" value="InterPro"/>
</dbReference>
<dbReference type="SUPFAM" id="SSF52172">
    <property type="entry name" value="CheY-like"/>
    <property type="match status" value="1"/>
</dbReference>
<name>A0A4Q2T7U4_9ACTN</name>
<organism evidence="8 9">
    <name type="scientific">Nocardioides zhouii</name>
    <dbReference type="NCBI Taxonomy" id="1168729"/>
    <lineage>
        <taxon>Bacteria</taxon>
        <taxon>Bacillati</taxon>
        <taxon>Actinomycetota</taxon>
        <taxon>Actinomycetes</taxon>
        <taxon>Propionibacteriales</taxon>
        <taxon>Nocardioidaceae</taxon>
        <taxon>Nocardioides</taxon>
    </lineage>
</organism>
<protein>
    <submittedName>
        <fullName evidence="8">Response regulator transcription factor</fullName>
    </submittedName>
</protein>
<dbReference type="OrthoDB" id="9808843at2"/>
<feature type="modified residue" description="4-aspartylphosphate" evidence="5">
    <location>
        <position position="54"/>
    </location>
</feature>
<dbReference type="SMART" id="SM00421">
    <property type="entry name" value="HTH_LUXR"/>
    <property type="match status" value="1"/>
</dbReference>
<dbReference type="GO" id="GO:0000160">
    <property type="term" value="P:phosphorelay signal transduction system"/>
    <property type="evidence" value="ECO:0007669"/>
    <property type="project" value="InterPro"/>
</dbReference>
<keyword evidence="9" id="KW-1185">Reference proteome</keyword>
<keyword evidence="1 5" id="KW-0597">Phosphoprotein</keyword>
<dbReference type="PRINTS" id="PR00038">
    <property type="entry name" value="HTHLUXR"/>
</dbReference>
<dbReference type="InterPro" id="IPR001789">
    <property type="entry name" value="Sig_transdc_resp-reg_receiver"/>
</dbReference>
<dbReference type="GO" id="GO:0003677">
    <property type="term" value="F:DNA binding"/>
    <property type="evidence" value="ECO:0007669"/>
    <property type="project" value="UniProtKB-KW"/>
</dbReference>
<evidence type="ECO:0000313" key="9">
    <source>
        <dbReference type="Proteomes" id="UP000291101"/>
    </source>
</evidence>
<dbReference type="PANTHER" id="PTHR43214:SF24">
    <property type="entry name" value="TRANSCRIPTIONAL REGULATORY PROTEIN NARL-RELATED"/>
    <property type="match status" value="1"/>
</dbReference>
<dbReference type="InterPro" id="IPR016032">
    <property type="entry name" value="Sig_transdc_resp-reg_C-effctor"/>
</dbReference>
<dbReference type="RefSeq" id="WP_129425386.1">
    <property type="nucleotide sequence ID" value="NZ_SDWV01000004.1"/>
</dbReference>
<gene>
    <name evidence="8" type="ORF">EUA94_05175</name>
</gene>
<dbReference type="CDD" id="cd17535">
    <property type="entry name" value="REC_NarL-like"/>
    <property type="match status" value="1"/>
</dbReference>
<dbReference type="SUPFAM" id="SSF46894">
    <property type="entry name" value="C-terminal effector domain of the bipartite response regulators"/>
    <property type="match status" value="1"/>
</dbReference>
<keyword evidence="4" id="KW-0804">Transcription</keyword>
<dbReference type="Pfam" id="PF00072">
    <property type="entry name" value="Response_reg"/>
    <property type="match status" value="1"/>
</dbReference>
<dbReference type="EMBL" id="SDWV01000004">
    <property type="protein sequence ID" value="RYC13270.1"/>
    <property type="molecule type" value="Genomic_DNA"/>
</dbReference>
<dbReference type="AlphaFoldDB" id="A0A4Q2T7U4"/>
<comment type="caution">
    <text evidence="8">The sequence shown here is derived from an EMBL/GenBank/DDBJ whole genome shotgun (WGS) entry which is preliminary data.</text>
</comment>
<dbReference type="InterPro" id="IPR039420">
    <property type="entry name" value="WalR-like"/>
</dbReference>
<dbReference type="SMART" id="SM00448">
    <property type="entry name" value="REC"/>
    <property type="match status" value="1"/>
</dbReference>
<evidence type="ECO:0000313" key="8">
    <source>
        <dbReference type="EMBL" id="RYC13270.1"/>
    </source>
</evidence>
<feature type="domain" description="HTH luxR-type" evidence="6">
    <location>
        <begin position="145"/>
        <end position="210"/>
    </location>
</feature>
<evidence type="ECO:0000256" key="1">
    <source>
        <dbReference type="ARBA" id="ARBA00022553"/>
    </source>
</evidence>
<dbReference type="Gene3D" id="3.40.50.2300">
    <property type="match status" value="1"/>
</dbReference>
<dbReference type="Proteomes" id="UP000291101">
    <property type="component" value="Unassembled WGS sequence"/>
</dbReference>
<keyword evidence="3" id="KW-0238">DNA-binding</keyword>
<dbReference type="InterPro" id="IPR000792">
    <property type="entry name" value="Tscrpt_reg_LuxR_C"/>
</dbReference>
<feature type="domain" description="Response regulatory" evidence="7">
    <location>
        <begin position="3"/>
        <end position="121"/>
    </location>
</feature>
<dbReference type="PROSITE" id="PS50043">
    <property type="entry name" value="HTH_LUXR_2"/>
    <property type="match status" value="1"/>
</dbReference>
<proteinExistence type="predicted"/>
<accession>A0A4Q2T7U4</accession>
<dbReference type="CDD" id="cd06170">
    <property type="entry name" value="LuxR_C_like"/>
    <property type="match status" value="1"/>
</dbReference>
<evidence type="ECO:0000259" key="7">
    <source>
        <dbReference type="PROSITE" id="PS50110"/>
    </source>
</evidence>
<evidence type="ECO:0000259" key="6">
    <source>
        <dbReference type="PROSITE" id="PS50043"/>
    </source>
</evidence>
<evidence type="ECO:0000256" key="2">
    <source>
        <dbReference type="ARBA" id="ARBA00023015"/>
    </source>
</evidence>
<dbReference type="PROSITE" id="PS50110">
    <property type="entry name" value="RESPONSE_REGULATORY"/>
    <property type="match status" value="1"/>
</dbReference>
<reference evidence="8 9" key="1">
    <citation type="submission" date="2019-01" db="EMBL/GenBank/DDBJ databases">
        <title>Novel species of Nocardioides.</title>
        <authorList>
            <person name="Liu Q."/>
            <person name="X Y.-H."/>
        </authorList>
    </citation>
    <scope>NUCLEOTIDE SEQUENCE [LARGE SCALE GENOMIC DNA]</scope>
    <source>
        <strain evidence="8 9">HLT2-9</strain>
    </source>
</reference>
<sequence>MIRVVVADDQALVRSGFAMILGAEPGIEVVAEASDGAGALAAARTHLPDVVLMDIRMPGMDGIEATRHITSSPITSGVKVLVLTTFAADDYVVAALRAGASGFVLKDTEPDDLVRAVTVVAAGEALLAPEVTRRMLDRFAKGEREVVELPPLTQREHEVLVAVALGLSNLEIADRLVVSYSTVKTHVSHLLTKLDARDRAQLVMLAHRAGLGG</sequence>
<keyword evidence="2" id="KW-0805">Transcription regulation</keyword>